<gene>
    <name evidence="1" type="ORF">WG78_06345</name>
</gene>
<organism evidence="1 2">
    <name type="scientific">Amantichitinum ursilacus</name>
    <dbReference type="NCBI Taxonomy" id="857265"/>
    <lineage>
        <taxon>Bacteria</taxon>
        <taxon>Pseudomonadati</taxon>
        <taxon>Pseudomonadota</taxon>
        <taxon>Betaproteobacteria</taxon>
        <taxon>Neisseriales</taxon>
        <taxon>Chitinibacteraceae</taxon>
        <taxon>Amantichitinum</taxon>
    </lineage>
</organism>
<keyword evidence="2" id="KW-1185">Reference proteome</keyword>
<evidence type="ECO:0000313" key="1">
    <source>
        <dbReference type="EMBL" id="KPC54247.1"/>
    </source>
</evidence>
<evidence type="ECO:0000313" key="2">
    <source>
        <dbReference type="Proteomes" id="UP000037939"/>
    </source>
</evidence>
<sequence>MGDMKIKVYRVHSYECWVDQDGPSPTWRTMEEIRAKGLAVDESQWLLVNARDIRSGRYTAPDQGALARFWARVVSVLRYWTDSRIDGGAVQRLR</sequence>
<comment type="caution">
    <text evidence="1">The sequence shown here is derived from an EMBL/GenBank/DDBJ whole genome shotgun (WGS) entry which is preliminary data.</text>
</comment>
<dbReference type="EMBL" id="LAQT01000003">
    <property type="protein sequence ID" value="KPC54247.1"/>
    <property type="molecule type" value="Genomic_DNA"/>
</dbReference>
<dbReference type="Proteomes" id="UP000037939">
    <property type="component" value="Unassembled WGS sequence"/>
</dbReference>
<dbReference type="RefSeq" id="WP_053936935.1">
    <property type="nucleotide sequence ID" value="NZ_LAQT01000003.1"/>
</dbReference>
<dbReference type="STRING" id="857265.WG78_06345"/>
<name>A0A0N1JTE2_9NEIS</name>
<dbReference type="AlphaFoldDB" id="A0A0N1JTE2"/>
<protein>
    <submittedName>
        <fullName evidence="1">Uncharacterized protein</fullName>
    </submittedName>
</protein>
<accession>A0A0N1JTE2</accession>
<proteinExistence type="predicted"/>
<reference evidence="1 2" key="1">
    <citation type="submission" date="2015-07" db="EMBL/GenBank/DDBJ databases">
        <title>Draft genome sequence of the Amantichitinum ursilacus IGB-41, a new chitin-degrading bacterium.</title>
        <authorList>
            <person name="Kirstahler P."/>
            <person name="Guenther M."/>
            <person name="Grumaz C."/>
            <person name="Rupp S."/>
            <person name="Zibek S."/>
            <person name="Sohn K."/>
        </authorList>
    </citation>
    <scope>NUCLEOTIDE SEQUENCE [LARGE SCALE GENOMIC DNA]</scope>
    <source>
        <strain evidence="1 2">IGB-41</strain>
    </source>
</reference>